<dbReference type="InterPro" id="IPR036364">
    <property type="entry name" value="SEA_dom_sf"/>
</dbReference>
<dbReference type="SMART" id="SM00200">
    <property type="entry name" value="SEA"/>
    <property type="match status" value="3"/>
</dbReference>
<feature type="region of interest" description="Disordered" evidence="1">
    <location>
        <begin position="493"/>
        <end position="547"/>
    </location>
</feature>
<evidence type="ECO:0000313" key="4">
    <source>
        <dbReference type="Proteomes" id="UP001279410"/>
    </source>
</evidence>
<feature type="domain" description="SEA" evidence="2">
    <location>
        <begin position="29"/>
        <end position="144"/>
    </location>
</feature>
<dbReference type="Proteomes" id="UP001279410">
    <property type="component" value="Unassembled WGS sequence"/>
</dbReference>
<evidence type="ECO:0000313" key="3">
    <source>
        <dbReference type="EMBL" id="GLD66918.1"/>
    </source>
</evidence>
<feature type="domain" description="SEA" evidence="2">
    <location>
        <begin position="541"/>
        <end position="654"/>
    </location>
</feature>
<evidence type="ECO:0000256" key="1">
    <source>
        <dbReference type="SAM" id="MobiDB-lite"/>
    </source>
</evidence>
<organism evidence="3 4">
    <name type="scientific">Lates japonicus</name>
    <name type="common">Japanese lates</name>
    <dbReference type="NCBI Taxonomy" id="270547"/>
    <lineage>
        <taxon>Eukaryota</taxon>
        <taxon>Metazoa</taxon>
        <taxon>Chordata</taxon>
        <taxon>Craniata</taxon>
        <taxon>Vertebrata</taxon>
        <taxon>Euteleostomi</taxon>
        <taxon>Actinopterygii</taxon>
        <taxon>Neopterygii</taxon>
        <taxon>Teleostei</taxon>
        <taxon>Neoteleostei</taxon>
        <taxon>Acanthomorphata</taxon>
        <taxon>Carangaria</taxon>
        <taxon>Carangaria incertae sedis</taxon>
        <taxon>Centropomidae</taxon>
        <taxon>Lates</taxon>
    </lineage>
</organism>
<accession>A0AAD3RFC2</accession>
<feature type="region of interest" description="Disordered" evidence="1">
    <location>
        <begin position="1"/>
        <end position="27"/>
    </location>
</feature>
<feature type="compositionally biased region" description="Low complexity" evidence="1">
    <location>
        <begin position="493"/>
        <end position="543"/>
    </location>
</feature>
<feature type="domain" description="SEA" evidence="2">
    <location>
        <begin position="357"/>
        <end position="469"/>
    </location>
</feature>
<dbReference type="InterPro" id="IPR000082">
    <property type="entry name" value="SEA_dom"/>
</dbReference>
<comment type="caution">
    <text evidence="3">The sequence shown here is derived from an EMBL/GenBank/DDBJ whole genome shotgun (WGS) entry which is preliminary data.</text>
</comment>
<evidence type="ECO:0000259" key="2">
    <source>
        <dbReference type="PROSITE" id="PS50024"/>
    </source>
</evidence>
<dbReference type="EMBL" id="BRZM01000099">
    <property type="protein sequence ID" value="GLD66918.1"/>
    <property type="molecule type" value="Genomic_DNA"/>
</dbReference>
<keyword evidence="4" id="KW-1185">Reference proteome</keyword>
<dbReference type="SUPFAM" id="SSF82671">
    <property type="entry name" value="SEA domain"/>
    <property type="match status" value="3"/>
</dbReference>
<dbReference type="AlphaFoldDB" id="A0AAD3RFC2"/>
<name>A0AAD3RFC2_LATJO</name>
<dbReference type="Gene3D" id="3.30.70.960">
    <property type="entry name" value="SEA domain"/>
    <property type="match status" value="3"/>
</dbReference>
<protein>
    <submittedName>
        <fullName evidence="3">Cell wall integrity and stress response component 4-like isoform X2</fullName>
    </submittedName>
</protein>
<gene>
    <name evidence="3" type="ORF">AKAME5_001829200</name>
</gene>
<sequence length="682" mass="69304">MSTSVHETSLPPVFTGSTESSTTTASTPVEPKITLEFKIQENFTTQLGNKSSPEYKELKTKVTTTLNKVYSSQYGARFNRTVVNGFSKGSIMIDAELIFNDVNSLPNASSVAETLVAAASSSNFSLSVNTSSIIVSIVLSPTQAPATTSFSTSITTSPHIVTSSPLHESAPPVMMTSPPTGSIMTTSPTVHTTQPTLNTTPSLPGNVTVPQVTATSSAPTIAITTTVLEATTIATSPPEAKIKSGSVVVDMTLVFKDENSVPSASNATSEFSSGLSNSTSLNVISGSVSATSSSSAASTTVPNVTASLTAAPATASNATSAPTAAPTAASNVTAAPTAASTAAPASSTTTASTDPPTSSEGTLGLTFSLNQTFTSDLSNSSSTAFKSLAATVVKEVNKVGQKVYGSSYSRSIVNKFTSGSVDVDMTLVFTNENSVPSASNATSEFSRGLSNFPSLNVISSSVSATSFSSAASTAAPNVTVTLTAVPTAAPTATAASTAAPTAAPTTTAVPTTAPTAISSSTTTATTTNIETTTTASTNPPTSSEGTLGLQFSLNQTFTSDLSNSSTTTYQTLSMTVVSEVNKVCRRVYSSTFRRSIVNMFRRGSVVVDMTLVFKDKSSVPTTSNATAQLSSELTSNSTSLNIIPGSVTAHTSTSSSPPRPSVLSLAVLSLTLLAVAQMLTGL</sequence>
<feature type="compositionally biased region" description="Low complexity" evidence="1">
    <location>
        <begin position="339"/>
        <end position="359"/>
    </location>
</feature>
<proteinExistence type="predicted"/>
<feature type="compositionally biased region" description="Low complexity" evidence="1">
    <location>
        <begin position="15"/>
        <end position="27"/>
    </location>
</feature>
<dbReference type="PROSITE" id="PS50024">
    <property type="entry name" value="SEA"/>
    <property type="match status" value="3"/>
</dbReference>
<dbReference type="Pfam" id="PF01390">
    <property type="entry name" value="SEA"/>
    <property type="match status" value="3"/>
</dbReference>
<reference evidence="3" key="1">
    <citation type="submission" date="2022-08" db="EMBL/GenBank/DDBJ databases">
        <title>Genome sequencing of akame (Lates japonicus).</title>
        <authorList>
            <person name="Hashiguchi Y."/>
            <person name="Takahashi H."/>
        </authorList>
    </citation>
    <scope>NUCLEOTIDE SEQUENCE</scope>
    <source>
        <strain evidence="3">Kochi</strain>
    </source>
</reference>
<feature type="region of interest" description="Disordered" evidence="1">
    <location>
        <begin position="339"/>
        <end position="363"/>
    </location>
</feature>